<sequence>MEQKHFEHLLQINQYWKEIFSSLLILNKVDSNKASVDIDSYIAQLSLLPVSKENVFRDMQWNYDAETSNRSASVGRSHVRLDFDTYTHIPLGVITEIKCLFLNVYASPKDFGHQQNDIKPNTLIGVFGDGLRFLDFVFNEVEKRLGQEYVQAQCSKLSEITLLDFEEAAKKTTLKISSKKKRYSRYKYFFGYLNCQKTKDNLGLECQADYGAIKKAYEENCKKIYDTKEEKLPYLETKVFDSVLKNASFNVVSFLYAVGEKVNDPVMAKYYEVLATTHKEFPFSKQEFEDYGAYRLSQKGYSLADINAVFPENQVAKFASDVQSIHSMVKTNFGKKIKFTESLRVTLNEVFYSSLWVIGLLMGARPNVYSDLKIHSCLDLKNNTIIAEEHKGRDNRWNLFNDRWVAIPIMIDAIKVVELIGGKVFKNTYVFGNVNTSYPDEINTPMTTLSYTVKQGFWVLTGISPKKTKSNISAYIFRHSLAHQMIRADVGLPVISYQLKHIVSAAEALARKGKVSQTTLGYGGIANQLISKVTNGKLFDLRHSAELEGVKANFNPNGKYMGGKADEHLSKIKKFFNGCMEAGYTEENIYEAMVEQGLAIINVGSGYCFGGVEDFDETLPCIGGLRCNPVRCHNAIVTKANAPKWREIYLSNLKLIGVEGYEDRQDQIAETIEESKRVLEYLGEGLI</sequence>
<dbReference type="GO" id="GO:0006310">
    <property type="term" value="P:DNA recombination"/>
    <property type="evidence" value="ECO:0007669"/>
    <property type="project" value="UniProtKB-KW"/>
</dbReference>
<organism evidence="2 3">
    <name type="scientific">Aliivibrio finisterrensis</name>
    <dbReference type="NCBI Taxonomy" id="511998"/>
    <lineage>
        <taxon>Bacteria</taxon>
        <taxon>Pseudomonadati</taxon>
        <taxon>Pseudomonadota</taxon>
        <taxon>Gammaproteobacteria</taxon>
        <taxon>Vibrionales</taxon>
        <taxon>Vibrionaceae</taxon>
        <taxon>Aliivibrio</taxon>
    </lineage>
</organism>
<dbReference type="InterPro" id="IPR011010">
    <property type="entry name" value="DNA_brk_join_enz"/>
</dbReference>
<protein>
    <submittedName>
        <fullName evidence="2">Uncharacterized protein</fullName>
    </submittedName>
</protein>
<accession>A0A6N6RRL6</accession>
<name>A0A6N6RRL6_9GAMM</name>
<dbReference type="Gene3D" id="1.10.443.10">
    <property type="entry name" value="Intergrase catalytic core"/>
    <property type="match status" value="1"/>
</dbReference>
<evidence type="ECO:0000256" key="1">
    <source>
        <dbReference type="ARBA" id="ARBA00023172"/>
    </source>
</evidence>
<dbReference type="EMBL" id="WBVP01000012">
    <property type="protein sequence ID" value="KAB2824219.1"/>
    <property type="molecule type" value="Genomic_DNA"/>
</dbReference>
<evidence type="ECO:0000313" key="2">
    <source>
        <dbReference type="EMBL" id="KAB2824219.1"/>
    </source>
</evidence>
<dbReference type="RefSeq" id="WP_151655444.1">
    <property type="nucleotide sequence ID" value="NZ_WBVP01000012.1"/>
</dbReference>
<dbReference type="SUPFAM" id="SSF56349">
    <property type="entry name" value="DNA breaking-rejoining enzymes"/>
    <property type="match status" value="1"/>
</dbReference>
<evidence type="ECO:0000313" key="3">
    <source>
        <dbReference type="Proteomes" id="UP000434870"/>
    </source>
</evidence>
<dbReference type="Proteomes" id="UP000434870">
    <property type="component" value="Unassembled WGS sequence"/>
</dbReference>
<dbReference type="InterPro" id="IPR013762">
    <property type="entry name" value="Integrase-like_cat_sf"/>
</dbReference>
<comment type="caution">
    <text evidence="2">The sequence shown here is derived from an EMBL/GenBank/DDBJ whole genome shotgun (WGS) entry which is preliminary data.</text>
</comment>
<dbReference type="GO" id="GO:0015074">
    <property type="term" value="P:DNA integration"/>
    <property type="evidence" value="ECO:0007669"/>
    <property type="project" value="InterPro"/>
</dbReference>
<gene>
    <name evidence="2" type="ORF">F8B77_11430</name>
</gene>
<proteinExistence type="predicted"/>
<dbReference type="AlphaFoldDB" id="A0A6N6RRL6"/>
<dbReference type="GO" id="GO:0003677">
    <property type="term" value="F:DNA binding"/>
    <property type="evidence" value="ECO:0007669"/>
    <property type="project" value="InterPro"/>
</dbReference>
<keyword evidence="1" id="KW-0233">DNA recombination</keyword>
<reference evidence="2 3" key="1">
    <citation type="submission" date="2019-09" db="EMBL/GenBank/DDBJ databases">
        <title>Genome of Aliivibrio finisterrensis LMG 23869 (type strain).</title>
        <authorList>
            <person name="Bowman J.P."/>
        </authorList>
    </citation>
    <scope>NUCLEOTIDE SEQUENCE [LARGE SCALE GENOMIC DNA]</scope>
    <source>
        <strain evidence="2 3">LMG 23869</strain>
    </source>
</reference>